<evidence type="ECO:0000313" key="14">
    <source>
        <dbReference type="Proteomes" id="UP000694865"/>
    </source>
</evidence>
<dbReference type="Gene3D" id="3.30.1960.10">
    <property type="entry name" value="tRNA wybutosine-synthesizing-like"/>
    <property type="match status" value="1"/>
</dbReference>
<dbReference type="RefSeq" id="XP_006813030.1">
    <property type="nucleotide sequence ID" value="XM_006812967.1"/>
</dbReference>
<accession>A0ABM0LZ39</accession>
<proteinExistence type="inferred from homology"/>
<dbReference type="SUPFAM" id="SSF111278">
    <property type="entry name" value="SSo0622-like"/>
    <property type="match status" value="1"/>
</dbReference>
<evidence type="ECO:0000256" key="5">
    <source>
        <dbReference type="ARBA" id="ARBA00022603"/>
    </source>
</evidence>
<evidence type="ECO:0000256" key="7">
    <source>
        <dbReference type="ARBA" id="ARBA00022691"/>
    </source>
</evidence>
<keyword evidence="6" id="KW-0808">Transferase</keyword>
<comment type="function">
    <text evidence="9">Probable S-adenosyl-L-methionine-dependent methyltransferase that acts as a component of the wybutosine biosynthesis pathway. Wybutosine is a hyper modified guanosine with a tricyclic base found at the 3'-position adjacent to the anticodon of eukaryotic phenylalanine tRNA.</text>
</comment>
<feature type="compositionally biased region" description="Polar residues" evidence="12">
    <location>
        <begin position="238"/>
        <end position="256"/>
    </location>
</feature>
<evidence type="ECO:0000256" key="4">
    <source>
        <dbReference type="ARBA" id="ARBA00016536"/>
    </source>
</evidence>
<dbReference type="InterPro" id="IPR003827">
    <property type="entry name" value="tRNA_yW-synthesising"/>
</dbReference>
<name>A0ABM0LZ39_SACKO</name>
<evidence type="ECO:0000313" key="15">
    <source>
        <dbReference type="RefSeq" id="XP_006813030.1"/>
    </source>
</evidence>
<organism evidence="14 15">
    <name type="scientific">Saccoglossus kowalevskii</name>
    <name type="common">Acorn worm</name>
    <dbReference type="NCBI Taxonomy" id="10224"/>
    <lineage>
        <taxon>Eukaryota</taxon>
        <taxon>Metazoa</taxon>
        <taxon>Hemichordata</taxon>
        <taxon>Enteropneusta</taxon>
        <taxon>Harrimaniidae</taxon>
        <taxon>Saccoglossus</taxon>
    </lineage>
</organism>
<evidence type="ECO:0000256" key="1">
    <source>
        <dbReference type="ARBA" id="ARBA00004797"/>
    </source>
</evidence>
<dbReference type="GeneID" id="102807046"/>
<keyword evidence="14" id="KW-1185">Reference proteome</keyword>
<comment type="pathway">
    <text evidence="1">tRNA modification; wybutosine-tRNA(Phe) biosynthesis.</text>
</comment>
<evidence type="ECO:0000256" key="3">
    <source>
        <dbReference type="ARBA" id="ARBA00012750"/>
    </source>
</evidence>
<dbReference type="PANTHER" id="PTHR48418:SF1">
    <property type="entry name" value="TRNA WYBUTOSINE-SYNTHESIZING PROTEIN 3"/>
    <property type="match status" value="1"/>
</dbReference>
<dbReference type="InterPro" id="IPR036602">
    <property type="entry name" value="tRNA_yW-synthesising-like_sf"/>
</dbReference>
<dbReference type="Proteomes" id="UP000694865">
    <property type="component" value="Unplaced"/>
</dbReference>
<comment type="catalytic activity">
    <reaction evidence="11">
        <text>4-demethyl-7-[(3S)-3-amino-3-carboxypropyl]wyosine(37) in tRNA(Phe) + S-adenosyl-L-methionine = 7-[(3S)-3-amino-3-carboxypropyl]wyosine(37) in tRNA(Phe) + S-adenosyl-L-homocysteine + H(+)</text>
        <dbReference type="Rhea" id="RHEA:36635"/>
        <dbReference type="Rhea" id="RHEA-COMP:10378"/>
        <dbReference type="Rhea" id="RHEA-COMP:10379"/>
        <dbReference type="ChEBI" id="CHEBI:15378"/>
        <dbReference type="ChEBI" id="CHEBI:57856"/>
        <dbReference type="ChEBI" id="CHEBI:59789"/>
        <dbReference type="ChEBI" id="CHEBI:73543"/>
        <dbReference type="ChEBI" id="CHEBI:73550"/>
        <dbReference type="EC" id="2.1.1.282"/>
    </reaction>
</comment>
<dbReference type="PANTHER" id="PTHR48418">
    <property type="entry name" value="TRNA WYBUTOSINE-SYNTHESIZING PROTEIN 3"/>
    <property type="match status" value="1"/>
</dbReference>
<dbReference type="Pfam" id="PF02676">
    <property type="entry name" value="TYW3"/>
    <property type="match status" value="1"/>
</dbReference>
<evidence type="ECO:0000256" key="8">
    <source>
        <dbReference type="ARBA" id="ARBA00022694"/>
    </source>
</evidence>
<feature type="domain" description="tRNA wybutosine-synthesizing protein" evidence="13">
    <location>
        <begin position="10"/>
        <end position="192"/>
    </location>
</feature>
<gene>
    <name evidence="15" type="primary">LOC102807046</name>
</gene>
<reference evidence="15" key="1">
    <citation type="submission" date="2025-08" db="UniProtKB">
        <authorList>
            <consortium name="RefSeq"/>
        </authorList>
    </citation>
    <scope>IDENTIFICATION</scope>
    <source>
        <tissue evidence="15">Testes</tissue>
    </source>
</reference>
<keyword evidence="7" id="KW-0949">S-adenosyl-L-methionine</keyword>
<keyword evidence="5" id="KW-0489">Methyltransferase</keyword>
<evidence type="ECO:0000256" key="11">
    <source>
        <dbReference type="ARBA" id="ARBA00049202"/>
    </source>
</evidence>
<evidence type="ECO:0000259" key="13">
    <source>
        <dbReference type="Pfam" id="PF02676"/>
    </source>
</evidence>
<evidence type="ECO:0000256" key="12">
    <source>
        <dbReference type="SAM" id="MobiDB-lite"/>
    </source>
</evidence>
<evidence type="ECO:0000256" key="9">
    <source>
        <dbReference type="ARBA" id="ARBA00025378"/>
    </source>
</evidence>
<evidence type="ECO:0000256" key="6">
    <source>
        <dbReference type="ARBA" id="ARBA00022679"/>
    </source>
</evidence>
<feature type="region of interest" description="Disordered" evidence="12">
    <location>
        <begin position="230"/>
        <end position="268"/>
    </location>
</feature>
<evidence type="ECO:0000256" key="10">
    <source>
        <dbReference type="ARBA" id="ARBA00030554"/>
    </source>
</evidence>
<dbReference type="EC" id="2.1.1.282" evidence="3"/>
<comment type="similarity">
    <text evidence="2">Belongs to the TYW3 family.</text>
</comment>
<evidence type="ECO:0000256" key="2">
    <source>
        <dbReference type="ARBA" id="ARBA00008569"/>
    </source>
</evidence>
<protein>
    <recommendedName>
        <fullName evidence="4">tRNA wybutosine-synthesizing protein 3 homolog</fullName>
        <ecNumber evidence="3">2.1.1.282</ecNumber>
    </recommendedName>
    <alternativeName>
        <fullName evidence="10">tRNA(Phe) 7-((3-amino-3-carboxypropyl)-4-demethylwyosine(37)-N(4))-methyltransferase</fullName>
    </alternativeName>
</protein>
<sequence>MSASIRFDRRKESCLKSVDLSKKGSIDEAIIDLVNYINQHEQYFTTSSCSGRISIFTEDSESSVRKKGCKWLYVTHGSADINGVKESVHDIEDDATLKFEPFVLHVQCRTLEDARLLHQVAIESGFRNSGMSIGKSGKIIAAVRSTHGLEVPIAAKSKLIVSVQYIEYIIKLANQKLEENMARIDRFFTNLKAHMAVTNDKSTLAAQISGKSRKKTVVCEYCHRKQSNKYEQKHFDHSNPTCKTPRNVDSPQNNSDLDPEDIAGLFDT</sequence>
<keyword evidence="8" id="KW-0819">tRNA processing</keyword>